<accession>A0A1I0UBH5</accession>
<dbReference type="InterPro" id="IPR002347">
    <property type="entry name" value="SDR_fam"/>
</dbReference>
<dbReference type="PANTHER" id="PTHR43669">
    <property type="entry name" value="5-KETO-D-GLUCONATE 5-REDUCTASE"/>
    <property type="match status" value="1"/>
</dbReference>
<comment type="similarity">
    <text evidence="1">Belongs to the short-chain dehydrogenases/reductases (SDR) family.</text>
</comment>
<dbReference type="CDD" id="cd05233">
    <property type="entry name" value="SDR_c"/>
    <property type="match status" value="1"/>
</dbReference>
<name>A0A1I0UBH5_9NOCA</name>
<proteinExistence type="inferred from homology"/>
<evidence type="ECO:0000256" key="1">
    <source>
        <dbReference type="ARBA" id="ARBA00006484"/>
    </source>
</evidence>
<organism evidence="3 4">
    <name type="scientific">Rhodococcoides kroppenstedtii</name>
    <dbReference type="NCBI Taxonomy" id="293050"/>
    <lineage>
        <taxon>Bacteria</taxon>
        <taxon>Bacillati</taxon>
        <taxon>Actinomycetota</taxon>
        <taxon>Actinomycetes</taxon>
        <taxon>Mycobacteriales</taxon>
        <taxon>Nocardiaceae</taxon>
        <taxon>Rhodococcoides</taxon>
    </lineage>
</organism>
<evidence type="ECO:0000256" key="2">
    <source>
        <dbReference type="ARBA" id="ARBA00023002"/>
    </source>
</evidence>
<dbReference type="EMBL" id="FOJN01000017">
    <property type="protein sequence ID" value="SFA61223.1"/>
    <property type="molecule type" value="Genomic_DNA"/>
</dbReference>
<dbReference type="InterPro" id="IPR020904">
    <property type="entry name" value="Sc_DH/Rdtase_CS"/>
</dbReference>
<dbReference type="Proteomes" id="UP000182054">
    <property type="component" value="Unassembled WGS sequence"/>
</dbReference>
<dbReference type="InterPro" id="IPR036291">
    <property type="entry name" value="NAD(P)-bd_dom_sf"/>
</dbReference>
<reference evidence="3 4" key="1">
    <citation type="submission" date="2016-10" db="EMBL/GenBank/DDBJ databases">
        <authorList>
            <person name="de Groot N.N."/>
        </authorList>
    </citation>
    <scope>NUCLEOTIDE SEQUENCE [LARGE SCALE GENOMIC DNA]</scope>
    <source>
        <strain evidence="3 4">DSM 44908</strain>
    </source>
</reference>
<dbReference type="PROSITE" id="PS00061">
    <property type="entry name" value="ADH_SHORT"/>
    <property type="match status" value="1"/>
</dbReference>
<evidence type="ECO:0000313" key="4">
    <source>
        <dbReference type="Proteomes" id="UP000182054"/>
    </source>
</evidence>
<keyword evidence="2" id="KW-0560">Oxidoreductase</keyword>
<dbReference type="PANTHER" id="PTHR43669:SF3">
    <property type="entry name" value="ALCOHOL DEHYDROGENASE, PUTATIVE (AFU_ORTHOLOGUE AFUA_3G03445)-RELATED"/>
    <property type="match status" value="1"/>
</dbReference>
<gene>
    <name evidence="3" type="ORF">SAMN05444374_11723</name>
</gene>
<dbReference type="GO" id="GO:0016491">
    <property type="term" value="F:oxidoreductase activity"/>
    <property type="evidence" value="ECO:0007669"/>
    <property type="project" value="UniProtKB-KW"/>
</dbReference>
<dbReference type="OrthoDB" id="158573at2"/>
<dbReference type="Pfam" id="PF00106">
    <property type="entry name" value="adh_short"/>
    <property type="match status" value="1"/>
</dbReference>
<sequence>MDLGSKHFLVVGASGALGQRIVRRLRDAGASVSLAGRDADRVANVGGADAHVLTGDLIDPTVPGRFVAEAAEHAGRLDGVVIASGVVAFGPAAEVDDDTVDDLLLVNLIAPLRLVRAALGAVEEGGVVVNLGAVVAEKPVGGMAAYSASKAGIGAFLAATRPEARRRKIRIVDVRPPHTETGLATRPVAGEAPRMPEGLDPDVVADRIVAAITGDETDVPSTEFG</sequence>
<evidence type="ECO:0000313" key="3">
    <source>
        <dbReference type="EMBL" id="SFA61223.1"/>
    </source>
</evidence>
<protein>
    <submittedName>
        <fullName evidence="3">Cyclic-di-GMP-binding biofilm dispersal mediator protein</fullName>
    </submittedName>
</protein>
<dbReference type="PRINTS" id="PR00081">
    <property type="entry name" value="GDHRDH"/>
</dbReference>
<dbReference type="GeneID" id="85487384"/>
<dbReference type="SUPFAM" id="SSF51735">
    <property type="entry name" value="NAD(P)-binding Rossmann-fold domains"/>
    <property type="match status" value="1"/>
</dbReference>
<dbReference type="Gene3D" id="3.40.50.720">
    <property type="entry name" value="NAD(P)-binding Rossmann-like Domain"/>
    <property type="match status" value="1"/>
</dbReference>
<dbReference type="RefSeq" id="WP_068362909.1">
    <property type="nucleotide sequence ID" value="NZ_FOJN01000017.1"/>
</dbReference>
<dbReference type="AlphaFoldDB" id="A0A1I0UBH5"/>